<evidence type="ECO:0000256" key="19">
    <source>
        <dbReference type="SAM" id="Phobius"/>
    </source>
</evidence>
<keyword evidence="5" id="KW-0633">Potassium transport</keyword>
<keyword evidence="7 19" id="KW-0812">Transmembrane</keyword>
<dbReference type="Pfam" id="PF00027">
    <property type="entry name" value="cNMP_binding"/>
    <property type="match status" value="1"/>
</dbReference>
<keyword evidence="15" id="KW-1071">Ligand-gated ion channel</keyword>
<dbReference type="InterPro" id="IPR005821">
    <property type="entry name" value="Ion_trans_dom"/>
</dbReference>
<dbReference type="GO" id="GO:0030552">
    <property type="term" value="F:cAMP binding"/>
    <property type="evidence" value="ECO:0007669"/>
    <property type="project" value="UniProtKB-KW"/>
</dbReference>
<dbReference type="SMART" id="SM00100">
    <property type="entry name" value="cNMP"/>
    <property type="match status" value="1"/>
</dbReference>
<evidence type="ECO:0000256" key="6">
    <source>
        <dbReference type="ARBA" id="ARBA00022566"/>
    </source>
</evidence>
<dbReference type="InterPro" id="IPR000595">
    <property type="entry name" value="cNMP-bd_dom"/>
</dbReference>
<dbReference type="SUPFAM" id="SSF81324">
    <property type="entry name" value="Voltage-gated potassium channels"/>
    <property type="match status" value="1"/>
</dbReference>
<evidence type="ECO:0000256" key="13">
    <source>
        <dbReference type="ARBA" id="ARBA00023136"/>
    </source>
</evidence>
<dbReference type="FunFam" id="1.10.287.70:FF:000181">
    <property type="entry name" value="Cyclic nucleotide-gated potassium channel mll3241"/>
    <property type="match status" value="1"/>
</dbReference>
<dbReference type="PANTHER" id="PTHR11537">
    <property type="entry name" value="VOLTAGE-GATED POTASSIUM CHANNEL"/>
    <property type="match status" value="1"/>
</dbReference>
<comment type="caution">
    <text evidence="21">The sequence shown here is derived from an EMBL/GenBank/DDBJ whole genome shotgun (WGS) entry which is preliminary data.</text>
</comment>
<dbReference type="Gene3D" id="1.10.287.70">
    <property type="match status" value="1"/>
</dbReference>
<feature type="transmembrane region" description="Helical" evidence="19">
    <location>
        <begin position="25"/>
        <end position="47"/>
    </location>
</feature>
<dbReference type="RefSeq" id="WP_114769096.1">
    <property type="nucleotide sequence ID" value="NZ_QQBB01000002.1"/>
</dbReference>
<dbReference type="CDD" id="cd00038">
    <property type="entry name" value="CAP_ED"/>
    <property type="match status" value="1"/>
</dbReference>
<dbReference type="OrthoDB" id="9799090at2"/>
<evidence type="ECO:0000256" key="17">
    <source>
        <dbReference type="ARBA" id="ARBA00058429"/>
    </source>
</evidence>
<comment type="function">
    <text evidence="17">Cyclic nucleotide-regulated potassium channel activated by cAMP.</text>
</comment>
<keyword evidence="16 21" id="KW-0407">Ion channel</keyword>
<evidence type="ECO:0000256" key="12">
    <source>
        <dbReference type="ARBA" id="ARBA00023065"/>
    </source>
</evidence>
<evidence type="ECO:0000256" key="10">
    <source>
        <dbReference type="ARBA" id="ARBA00022958"/>
    </source>
</evidence>
<keyword evidence="13 19" id="KW-0472">Membrane</keyword>
<dbReference type="PRINTS" id="PR00169">
    <property type="entry name" value="KCHANNEL"/>
</dbReference>
<feature type="transmembrane region" description="Helical" evidence="19">
    <location>
        <begin position="223"/>
        <end position="247"/>
    </location>
</feature>
<sequence length="388" mass="43236">MPRTQLHTARRRLHEVLERSSVNDALVHAVHVFLILLIVVNVTAVVLESVPSLRHEYRLVFILIETVSGVIFTLEYAARLWCAPEHTPWHHMRPWRARLKWLVQPQSVIDLLAILPFYLYFWDVGGLRAFLLLRLFRFFKLARYSPGLTSLMDAIYSERRALVASGVILIGTVLLAATVMNLVERDVQPDKFGTIPDAMYWAIVTLTTVGYGDVVPATPLGRVIAGITAVAGLVMLALPVGIIASAFSREIHRRDFVITWSMVARVPIFADLEPEEVASVMHSLRSQSCEAGEIIVRKGDVAHSMYLIASGEVEVLVPGESVRLSAGDFFGEASVLKRKRRGVTVRAVSACRLLVLDAEDLHRLIAANPKMGEHIDEVGRSRGEQRAV</sequence>
<organism evidence="21 22">
    <name type="scientific">Microvirga subterranea</name>
    <dbReference type="NCBI Taxonomy" id="186651"/>
    <lineage>
        <taxon>Bacteria</taxon>
        <taxon>Pseudomonadati</taxon>
        <taxon>Pseudomonadota</taxon>
        <taxon>Alphaproteobacteria</taxon>
        <taxon>Hyphomicrobiales</taxon>
        <taxon>Methylobacteriaceae</taxon>
        <taxon>Microvirga</taxon>
    </lineage>
</organism>
<feature type="transmembrane region" description="Helical" evidence="19">
    <location>
        <begin position="161"/>
        <end position="183"/>
    </location>
</feature>
<dbReference type="AlphaFoldDB" id="A0A370HQR8"/>
<dbReference type="GO" id="GO:0008076">
    <property type="term" value="C:voltage-gated potassium channel complex"/>
    <property type="evidence" value="ECO:0007669"/>
    <property type="project" value="InterPro"/>
</dbReference>
<dbReference type="PANTHER" id="PTHR11537:SF254">
    <property type="entry name" value="POTASSIUM VOLTAGE-GATED CHANNEL PROTEIN SHAB"/>
    <property type="match status" value="1"/>
</dbReference>
<evidence type="ECO:0000256" key="15">
    <source>
        <dbReference type="ARBA" id="ARBA00023286"/>
    </source>
</evidence>
<keyword evidence="6" id="KW-0116">cAMP-binding</keyword>
<evidence type="ECO:0000256" key="16">
    <source>
        <dbReference type="ARBA" id="ARBA00023303"/>
    </source>
</evidence>
<proteinExistence type="inferred from homology"/>
<name>A0A370HQR8_9HYPH</name>
<evidence type="ECO:0000256" key="8">
    <source>
        <dbReference type="ARBA" id="ARBA00022741"/>
    </source>
</evidence>
<dbReference type="PROSITE" id="PS50042">
    <property type="entry name" value="CNMP_BINDING_3"/>
    <property type="match status" value="1"/>
</dbReference>
<keyword evidence="4" id="KW-1003">Cell membrane</keyword>
<dbReference type="InterPro" id="IPR028325">
    <property type="entry name" value="VG_K_chnl"/>
</dbReference>
<keyword evidence="10" id="KW-0630">Potassium</keyword>
<feature type="transmembrane region" description="Helical" evidence="19">
    <location>
        <begin position="59"/>
        <end position="78"/>
    </location>
</feature>
<dbReference type="InterPro" id="IPR018488">
    <property type="entry name" value="cNMP-bd_CS"/>
</dbReference>
<comment type="subunit">
    <text evidence="2">Homotetramer.</text>
</comment>
<keyword evidence="9" id="KW-0631">Potassium channel</keyword>
<evidence type="ECO:0000256" key="11">
    <source>
        <dbReference type="ARBA" id="ARBA00022989"/>
    </source>
</evidence>
<evidence type="ECO:0000256" key="18">
    <source>
        <dbReference type="ARBA" id="ARBA00060926"/>
    </source>
</evidence>
<evidence type="ECO:0000313" key="21">
    <source>
        <dbReference type="EMBL" id="RDI60893.1"/>
    </source>
</evidence>
<dbReference type="InterPro" id="IPR014710">
    <property type="entry name" value="RmlC-like_jellyroll"/>
</dbReference>
<keyword evidence="3" id="KW-0813">Transport</keyword>
<evidence type="ECO:0000256" key="3">
    <source>
        <dbReference type="ARBA" id="ARBA00022448"/>
    </source>
</evidence>
<dbReference type="Gene3D" id="2.60.120.10">
    <property type="entry name" value="Jelly Rolls"/>
    <property type="match status" value="1"/>
</dbReference>
<evidence type="ECO:0000256" key="4">
    <source>
        <dbReference type="ARBA" id="ARBA00022475"/>
    </source>
</evidence>
<comment type="subcellular location">
    <subcellularLocation>
        <location evidence="1">Cell membrane</location>
        <topology evidence="1">Multi-pass membrane protein</topology>
    </subcellularLocation>
</comment>
<evidence type="ECO:0000256" key="2">
    <source>
        <dbReference type="ARBA" id="ARBA00011881"/>
    </source>
</evidence>
<reference evidence="21 22" key="1">
    <citation type="submission" date="2018-07" db="EMBL/GenBank/DDBJ databases">
        <title>Genomic Encyclopedia of Type Strains, Phase IV (KMG-IV): sequencing the most valuable type-strain genomes for metagenomic binning, comparative biology and taxonomic classification.</title>
        <authorList>
            <person name="Goeker M."/>
        </authorList>
    </citation>
    <scope>NUCLEOTIDE SEQUENCE [LARGE SCALE GENOMIC DNA]</scope>
    <source>
        <strain evidence="21 22">DSM 14364</strain>
    </source>
</reference>
<dbReference type="InterPro" id="IPR018490">
    <property type="entry name" value="cNMP-bd_dom_sf"/>
</dbReference>
<keyword evidence="12" id="KW-0406">Ion transport</keyword>
<gene>
    <name evidence="21" type="ORF">DES45_102281</name>
</gene>
<feature type="transmembrane region" description="Helical" evidence="19">
    <location>
        <begin position="111"/>
        <end position="133"/>
    </location>
</feature>
<feature type="domain" description="Cyclic nucleotide-binding" evidence="20">
    <location>
        <begin position="268"/>
        <end position="365"/>
    </location>
</feature>
<dbReference type="PROSITE" id="PS00888">
    <property type="entry name" value="CNMP_BINDING_1"/>
    <property type="match status" value="1"/>
</dbReference>
<dbReference type="EMBL" id="QQBB01000002">
    <property type="protein sequence ID" value="RDI60893.1"/>
    <property type="molecule type" value="Genomic_DNA"/>
</dbReference>
<evidence type="ECO:0000313" key="22">
    <source>
        <dbReference type="Proteomes" id="UP000254925"/>
    </source>
</evidence>
<evidence type="ECO:0000256" key="7">
    <source>
        <dbReference type="ARBA" id="ARBA00022692"/>
    </source>
</evidence>
<dbReference type="GO" id="GO:0005249">
    <property type="term" value="F:voltage-gated potassium channel activity"/>
    <property type="evidence" value="ECO:0007669"/>
    <property type="project" value="InterPro"/>
</dbReference>
<dbReference type="GO" id="GO:0001508">
    <property type="term" value="P:action potential"/>
    <property type="evidence" value="ECO:0007669"/>
    <property type="project" value="TreeGrafter"/>
</dbReference>
<evidence type="ECO:0000256" key="9">
    <source>
        <dbReference type="ARBA" id="ARBA00022826"/>
    </source>
</evidence>
<keyword evidence="11 19" id="KW-1133">Transmembrane helix</keyword>
<keyword evidence="22" id="KW-1185">Reference proteome</keyword>
<dbReference type="Proteomes" id="UP000254925">
    <property type="component" value="Unassembled WGS sequence"/>
</dbReference>
<dbReference type="Pfam" id="PF00520">
    <property type="entry name" value="Ion_trans"/>
    <property type="match status" value="1"/>
</dbReference>
<keyword evidence="14" id="KW-0114">cAMP</keyword>
<accession>A0A370HQR8</accession>
<evidence type="ECO:0000256" key="1">
    <source>
        <dbReference type="ARBA" id="ARBA00004651"/>
    </source>
</evidence>
<dbReference type="SUPFAM" id="SSF51206">
    <property type="entry name" value="cAMP-binding domain-like"/>
    <property type="match status" value="1"/>
</dbReference>
<evidence type="ECO:0000256" key="5">
    <source>
        <dbReference type="ARBA" id="ARBA00022538"/>
    </source>
</evidence>
<comment type="similarity">
    <text evidence="18">Belongs to the potassium channel family.</text>
</comment>
<evidence type="ECO:0000256" key="14">
    <source>
        <dbReference type="ARBA" id="ARBA00023149"/>
    </source>
</evidence>
<protein>
    <submittedName>
        <fullName evidence="21">Voltage-gated potassium channel</fullName>
    </submittedName>
</protein>
<keyword evidence="8" id="KW-0547">Nucleotide-binding</keyword>
<evidence type="ECO:0000259" key="20">
    <source>
        <dbReference type="PROSITE" id="PS50042"/>
    </source>
</evidence>